<evidence type="ECO:0000313" key="12">
    <source>
        <dbReference type="Proteomes" id="UP000561181"/>
    </source>
</evidence>
<keyword evidence="7" id="KW-0408">Iron</keyword>
<dbReference type="Gene3D" id="2.102.10.10">
    <property type="entry name" value="Rieske [2Fe-2S] iron-sulphur domain"/>
    <property type="match status" value="1"/>
</dbReference>
<organism evidence="11 12">
    <name type="scientific">Pontixanthobacter rizhaonensis</name>
    <dbReference type="NCBI Taxonomy" id="2730337"/>
    <lineage>
        <taxon>Bacteria</taxon>
        <taxon>Pseudomonadati</taxon>
        <taxon>Pseudomonadota</taxon>
        <taxon>Alphaproteobacteria</taxon>
        <taxon>Sphingomonadales</taxon>
        <taxon>Erythrobacteraceae</taxon>
        <taxon>Pontixanthobacter</taxon>
    </lineage>
</organism>
<dbReference type="InterPro" id="IPR036922">
    <property type="entry name" value="Rieske_2Fe-2S_sf"/>
</dbReference>
<comment type="subcellular location">
    <subcellularLocation>
        <location evidence="1">Membrane</location>
    </subcellularLocation>
</comment>
<proteinExistence type="predicted"/>
<protein>
    <submittedName>
        <fullName evidence="11">Rieske (2Fe-2S) protein</fullName>
    </submittedName>
</protein>
<dbReference type="InterPro" id="IPR050584">
    <property type="entry name" value="Cholesterol_7-desaturase"/>
</dbReference>
<dbReference type="GO" id="GO:0051537">
    <property type="term" value="F:2 iron, 2 sulfur cluster binding"/>
    <property type="evidence" value="ECO:0007669"/>
    <property type="project" value="UniProtKB-KW"/>
</dbReference>
<dbReference type="CDD" id="cd03467">
    <property type="entry name" value="Rieske"/>
    <property type="match status" value="1"/>
</dbReference>
<evidence type="ECO:0000313" key="11">
    <source>
        <dbReference type="EMBL" id="NMW32141.1"/>
    </source>
</evidence>
<comment type="caution">
    <text evidence="11">The sequence shown here is derived from an EMBL/GenBank/DDBJ whole genome shotgun (WGS) entry which is preliminary data.</text>
</comment>
<dbReference type="RefSeq" id="WP_170012524.1">
    <property type="nucleotide sequence ID" value="NZ_JABCRE010000003.1"/>
</dbReference>
<evidence type="ECO:0000256" key="8">
    <source>
        <dbReference type="ARBA" id="ARBA00023014"/>
    </source>
</evidence>
<reference evidence="11 12" key="1">
    <citation type="submission" date="2020-04" db="EMBL/GenBank/DDBJ databases">
        <authorList>
            <person name="Liu A."/>
        </authorList>
    </citation>
    <scope>NUCLEOTIDE SEQUENCE [LARGE SCALE GENOMIC DNA]</scope>
    <source>
        <strain evidence="11 12">RZ02</strain>
    </source>
</reference>
<keyword evidence="4" id="KW-0479">Metal-binding</keyword>
<keyword evidence="3" id="KW-0001">2Fe-2S</keyword>
<sequence>MTTHNTSGLHYLGNYVRDIPVSLSRMMENAYDWEHLPFVHPTSFASIDLIDEGDWGWRCRTTLPPAAGGGEQVVELLVDKPNHYWATTVLKGTGEGVQIHTQATDKGTPDGRQIEVDVRFYLPQAPETEEQSAMILGYLQAQYQTLYDEDAALMGARQAALDEKKAGKAALPSTLDLGPVSELDPDAAYPANMKQGRFVVRHYDNQWVAHSAVCPHMLGPLDQATIDGDGQITCPWHAYQFALDGGAEAKGRCGALLAPPPLREVDGHLFIGD</sequence>
<evidence type="ECO:0000256" key="4">
    <source>
        <dbReference type="ARBA" id="ARBA00022723"/>
    </source>
</evidence>
<dbReference type="Gene3D" id="3.90.380.10">
    <property type="entry name" value="Naphthalene 1,2-dioxygenase Alpha Subunit, Chain A, domain 1"/>
    <property type="match status" value="1"/>
</dbReference>
<keyword evidence="5" id="KW-1133">Transmembrane helix</keyword>
<dbReference type="PANTHER" id="PTHR21266">
    <property type="entry name" value="IRON-SULFUR DOMAIN CONTAINING PROTEIN"/>
    <property type="match status" value="1"/>
</dbReference>
<dbReference type="SUPFAM" id="SSF55961">
    <property type="entry name" value="Bet v1-like"/>
    <property type="match status" value="1"/>
</dbReference>
<evidence type="ECO:0000256" key="1">
    <source>
        <dbReference type="ARBA" id="ARBA00004370"/>
    </source>
</evidence>
<dbReference type="GO" id="GO:0005737">
    <property type="term" value="C:cytoplasm"/>
    <property type="evidence" value="ECO:0007669"/>
    <property type="project" value="TreeGrafter"/>
</dbReference>
<dbReference type="SUPFAM" id="SSF50022">
    <property type="entry name" value="ISP domain"/>
    <property type="match status" value="1"/>
</dbReference>
<evidence type="ECO:0000256" key="5">
    <source>
        <dbReference type="ARBA" id="ARBA00022989"/>
    </source>
</evidence>
<name>A0A848QES7_9SPHN</name>
<gene>
    <name evidence="11" type="ORF">HKD42_08720</name>
</gene>
<dbReference type="PROSITE" id="PS51296">
    <property type="entry name" value="RIESKE"/>
    <property type="match status" value="1"/>
</dbReference>
<evidence type="ECO:0000256" key="3">
    <source>
        <dbReference type="ARBA" id="ARBA00022714"/>
    </source>
</evidence>
<dbReference type="Proteomes" id="UP000561181">
    <property type="component" value="Unassembled WGS sequence"/>
</dbReference>
<keyword evidence="8" id="KW-0411">Iron-sulfur</keyword>
<evidence type="ECO:0000256" key="2">
    <source>
        <dbReference type="ARBA" id="ARBA00022692"/>
    </source>
</evidence>
<dbReference type="PANTHER" id="PTHR21266:SF32">
    <property type="entry name" value="CHOLESTEROL 7-DESATURASE NVD"/>
    <property type="match status" value="1"/>
</dbReference>
<evidence type="ECO:0000259" key="10">
    <source>
        <dbReference type="PROSITE" id="PS51296"/>
    </source>
</evidence>
<keyword evidence="9" id="KW-0472">Membrane</keyword>
<dbReference type="Pfam" id="PF00355">
    <property type="entry name" value="Rieske"/>
    <property type="match status" value="1"/>
</dbReference>
<dbReference type="GO" id="GO:0016491">
    <property type="term" value="F:oxidoreductase activity"/>
    <property type="evidence" value="ECO:0007669"/>
    <property type="project" value="UniProtKB-KW"/>
</dbReference>
<dbReference type="GO" id="GO:0046872">
    <property type="term" value="F:metal ion binding"/>
    <property type="evidence" value="ECO:0007669"/>
    <property type="project" value="UniProtKB-KW"/>
</dbReference>
<evidence type="ECO:0000256" key="6">
    <source>
        <dbReference type="ARBA" id="ARBA00023002"/>
    </source>
</evidence>
<dbReference type="AlphaFoldDB" id="A0A848QES7"/>
<feature type="domain" description="Rieske" evidence="10">
    <location>
        <begin position="175"/>
        <end position="271"/>
    </location>
</feature>
<keyword evidence="2" id="KW-0812">Transmembrane</keyword>
<dbReference type="GO" id="GO:0016020">
    <property type="term" value="C:membrane"/>
    <property type="evidence" value="ECO:0007669"/>
    <property type="project" value="UniProtKB-SubCell"/>
</dbReference>
<dbReference type="InterPro" id="IPR017941">
    <property type="entry name" value="Rieske_2Fe-2S"/>
</dbReference>
<keyword evidence="12" id="KW-1185">Reference proteome</keyword>
<evidence type="ECO:0000256" key="7">
    <source>
        <dbReference type="ARBA" id="ARBA00023004"/>
    </source>
</evidence>
<accession>A0A848QES7</accession>
<dbReference type="EMBL" id="JABCRE010000003">
    <property type="protein sequence ID" value="NMW32141.1"/>
    <property type="molecule type" value="Genomic_DNA"/>
</dbReference>
<evidence type="ECO:0000256" key="9">
    <source>
        <dbReference type="ARBA" id="ARBA00023136"/>
    </source>
</evidence>
<keyword evidence="6" id="KW-0560">Oxidoreductase</keyword>